<name>A0A2K2U6R1_9ACTN</name>
<comment type="subcellular location">
    <subcellularLocation>
        <location evidence="1 7">Cell membrane</location>
        <topology evidence="1 7">Multi-pass membrane protein</topology>
    </subcellularLocation>
</comment>
<dbReference type="InterPro" id="IPR000390">
    <property type="entry name" value="Small_drug/metabolite_transptr"/>
</dbReference>
<proteinExistence type="inferred from homology"/>
<dbReference type="SUPFAM" id="SSF103481">
    <property type="entry name" value="Multidrug resistance efflux transporter EmrE"/>
    <property type="match status" value="1"/>
</dbReference>
<reference evidence="9 10" key="1">
    <citation type="journal article" date="2018" name="Int. J. Syst. Evol. Microbiol.">
        <title>Rubneribacter badeniensis gen. nov., sp. nov. and Enteroscipio rubneri gen. nov., sp. nov., new members of the Eggerthellaceae isolated from human faeces.</title>
        <authorList>
            <person name="Danylec N."/>
            <person name="Gobl A."/>
            <person name="Stoll D.A."/>
            <person name="Hetzer B."/>
            <person name="Kulling S.E."/>
            <person name="Huch M."/>
        </authorList>
    </citation>
    <scope>NUCLEOTIDE SEQUENCE [LARGE SCALE GENOMIC DNA]</scope>
    <source>
        <strain evidence="9 10">ResAG-85</strain>
    </source>
</reference>
<dbReference type="Pfam" id="PF00893">
    <property type="entry name" value="Multi_Drug_Res"/>
    <property type="match status" value="1"/>
</dbReference>
<dbReference type="InterPro" id="IPR045324">
    <property type="entry name" value="Small_multidrug_res"/>
</dbReference>
<evidence type="ECO:0000256" key="6">
    <source>
        <dbReference type="ARBA" id="ARBA00023136"/>
    </source>
</evidence>
<sequence>MTPYVLLGIAIASEVFAEAMMKLSNGFENKKPIIGIIAGYLVAFYLMAQTLNDLPLGFVYAVWTGAGVALTALIGAAFWHEGFNAKKALGIVAIIAGVVLLKLGV</sequence>
<evidence type="ECO:0000256" key="7">
    <source>
        <dbReference type="RuleBase" id="RU003942"/>
    </source>
</evidence>
<feature type="transmembrane region" description="Helical" evidence="8">
    <location>
        <begin position="33"/>
        <end position="51"/>
    </location>
</feature>
<dbReference type="GO" id="GO:0005886">
    <property type="term" value="C:plasma membrane"/>
    <property type="evidence" value="ECO:0007669"/>
    <property type="project" value="UniProtKB-SubCell"/>
</dbReference>
<dbReference type="FunFam" id="1.10.3730.20:FF:000001">
    <property type="entry name" value="Quaternary ammonium compound resistance transporter SugE"/>
    <property type="match status" value="1"/>
</dbReference>
<evidence type="ECO:0000256" key="4">
    <source>
        <dbReference type="ARBA" id="ARBA00022692"/>
    </source>
</evidence>
<keyword evidence="10" id="KW-1185">Reference proteome</keyword>
<evidence type="ECO:0000256" key="3">
    <source>
        <dbReference type="ARBA" id="ARBA00022475"/>
    </source>
</evidence>
<dbReference type="Gene3D" id="1.10.3730.20">
    <property type="match status" value="1"/>
</dbReference>
<keyword evidence="6 8" id="KW-0472">Membrane</keyword>
<evidence type="ECO:0000313" key="9">
    <source>
        <dbReference type="EMBL" id="PNV65964.1"/>
    </source>
</evidence>
<gene>
    <name evidence="9" type="ORF">C2L80_03605</name>
</gene>
<keyword evidence="4 7" id="KW-0812">Transmembrane</keyword>
<protein>
    <submittedName>
        <fullName evidence="9">QacE family quaternary ammonium compound efflux SMR transporter</fullName>
    </submittedName>
</protein>
<feature type="transmembrane region" description="Helical" evidence="8">
    <location>
        <begin position="85"/>
        <end position="103"/>
    </location>
</feature>
<dbReference type="RefSeq" id="WP_103262668.1">
    <property type="nucleotide sequence ID" value="NZ_PPEL01000011.1"/>
</dbReference>
<comment type="similarity">
    <text evidence="7">Belongs to the drug/metabolite transporter (DMT) superfamily. Small multidrug resistance (SMR) (TC 2.A.7.1) family.</text>
</comment>
<accession>A0A2K2U6R1</accession>
<dbReference type="AlphaFoldDB" id="A0A2K2U6R1"/>
<evidence type="ECO:0000256" key="8">
    <source>
        <dbReference type="SAM" id="Phobius"/>
    </source>
</evidence>
<evidence type="ECO:0000256" key="1">
    <source>
        <dbReference type="ARBA" id="ARBA00004651"/>
    </source>
</evidence>
<dbReference type="PANTHER" id="PTHR30561">
    <property type="entry name" value="SMR FAMILY PROTON-DEPENDENT DRUG EFFLUX TRANSPORTER SUGE"/>
    <property type="match status" value="1"/>
</dbReference>
<dbReference type="PANTHER" id="PTHR30561:SF1">
    <property type="entry name" value="MULTIDRUG TRANSPORTER EMRE"/>
    <property type="match status" value="1"/>
</dbReference>
<evidence type="ECO:0000256" key="5">
    <source>
        <dbReference type="ARBA" id="ARBA00022989"/>
    </source>
</evidence>
<dbReference type="InterPro" id="IPR037185">
    <property type="entry name" value="EmrE-like"/>
</dbReference>
<comment type="caution">
    <text evidence="9">The sequence shown here is derived from an EMBL/GenBank/DDBJ whole genome shotgun (WGS) entry which is preliminary data.</text>
</comment>
<dbReference type="EMBL" id="PPEL01000011">
    <property type="protein sequence ID" value="PNV65964.1"/>
    <property type="molecule type" value="Genomic_DNA"/>
</dbReference>
<dbReference type="GO" id="GO:0022857">
    <property type="term" value="F:transmembrane transporter activity"/>
    <property type="evidence" value="ECO:0007669"/>
    <property type="project" value="InterPro"/>
</dbReference>
<keyword evidence="5 8" id="KW-1133">Transmembrane helix</keyword>
<evidence type="ECO:0000256" key="2">
    <source>
        <dbReference type="ARBA" id="ARBA00022448"/>
    </source>
</evidence>
<feature type="transmembrane region" description="Helical" evidence="8">
    <location>
        <begin position="58"/>
        <end position="79"/>
    </location>
</feature>
<keyword evidence="3" id="KW-1003">Cell membrane</keyword>
<evidence type="ECO:0000313" key="10">
    <source>
        <dbReference type="Proteomes" id="UP000236488"/>
    </source>
</evidence>
<dbReference type="Proteomes" id="UP000236488">
    <property type="component" value="Unassembled WGS sequence"/>
</dbReference>
<organism evidence="9 10">
    <name type="scientific">Rubneribacter badeniensis</name>
    <dbReference type="NCBI Taxonomy" id="2070688"/>
    <lineage>
        <taxon>Bacteria</taxon>
        <taxon>Bacillati</taxon>
        <taxon>Actinomycetota</taxon>
        <taxon>Coriobacteriia</taxon>
        <taxon>Eggerthellales</taxon>
        <taxon>Eggerthellaceae</taxon>
        <taxon>Rubneribacter</taxon>
    </lineage>
</organism>
<keyword evidence="2" id="KW-0813">Transport</keyword>